<dbReference type="AlphaFoldDB" id="A0A5B9R8F1"/>
<keyword evidence="1" id="KW-1133">Transmembrane helix</keyword>
<gene>
    <name evidence="2" type="ORF">UC8_49250</name>
</gene>
<keyword evidence="3" id="KW-1185">Reference proteome</keyword>
<dbReference type="KEGG" id="rul:UC8_49250"/>
<dbReference type="EMBL" id="CP042914">
    <property type="protein sequence ID" value="QEG42883.1"/>
    <property type="molecule type" value="Genomic_DNA"/>
</dbReference>
<keyword evidence="1" id="KW-0472">Membrane</keyword>
<sequence length="185" mass="20837">MADTPEAPAAEDAEAPQKSKMGGKGIMIGFVSIVVLVETALFFFLVPSAEEVSALAEARLIQSVQADQELAEAEDVEENSVEEFELGMYGETFSPLDTEDRYRVELTLFGLLKKKDQEKMETEFAAKQGRIRHAVRMKIRMSDLSELDENQLGLLQRRILTTCNHLLEDDLLLSVGFYNYQLIKE</sequence>
<dbReference type="RefSeq" id="WP_068132833.1">
    <property type="nucleotide sequence ID" value="NZ_CP042914.1"/>
</dbReference>
<dbReference type="Proteomes" id="UP000325286">
    <property type="component" value="Chromosome"/>
</dbReference>
<reference evidence="2 3" key="1">
    <citation type="submission" date="2019-08" db="EMBL/GenBank/DDBJ databases">
        <title>Deep-cultivation of Planctomycetes and their phenomic and genomic characterization uncovers novel biology.</title>
        <authorList>
            <person name="Wiegand S."/>
            <person name="Jogler M."/>
            <person name="Boedeker C."/>
            <person name="Pinto D."/>
            <person name="Vollmers J."/>
            <person name="Rivas-Marin E."/>
            <person name="Kohn T."/>
            <person name="Peeters S.H."/>
            <person name="Heuer A."/>
            <person name="Rast P."/>
            <person name="Oberbeckmann S."/>
            <person name="Bunk B."/>
            <person name="Jeske O."/>
            <person name="Meyerdierks A."/>
            <person name="Storesund J.E."/>
            <person name="Kallscheuer N."/>
            <person name="Luecker S."/>
            <person name="Lage O.M."/>
            <person name="Pohl T."/>
            <person name="Merkel B.J."/>
            <person name="Hornburger P."/>
            <person name="Mueller R.-W."/>
            <person name="Bruemmer F."/>
            <person name="Labrenz M."/>
            <person name="Spormann A.M."/>
            <person name="Op den Camp H."/>
            <person name="Overmann J."/>
            <person name="Amann R."/>
            <person name="Jetten M.S.M."/>
            <person name="Mascher T."/>
            <person name="Medema M.H."/>
            <person name="Devos D.P."/>
            <person name="Kaster A.-K."/>
            <person name="Ovreas L."/>
            <person name="Rohde M."/>
            <person name="Galperin M.Y."/>
            <person name="Jogler C."/>
        </authorList>
    </citation>
    <scope>NUCLEOTIDE SEQUENCE [LARGE SCALE GENOMIC DNA]</scope>
    <source>
        <strain evidence="2 3">UC8</strain>
    </source>
</reference>
<evidence type="ECO:0000256" key="1">
    <source>
        <dbReference type="SAM" id="Phobius"/>
    </source>
</evidence>
<accession>A0A5B9R8F1</accession>
<evidence type="ECO:0008006" key="4">
    <source>
        <dbReference type="Google" id="ProtNLM"/>
    </source>
</evidence>
<keyword evidence="1" id="KW-0812">Transmembrane</keyword>
<name>A0A5B9R8F1_9BACT</name>
<organism evidence="2 3">
    <name type="scientific">Roseimaritima ulvae</name>
    <dbReference type="NCBI Taxonomy" id="980254"/>
    <lineage>
        <taxon>Bacteria</taxon>
        <taxon>Pseudomonadati</taxon>
        <taxon>Planctomycetota</taxon>
        <taxon>Planctomycetia</taxon>
        <taxon>Pirellulales</taxon>
        <taxon>Pirellulaceae</taxon>
        <taxon>Roseimaritima</taxon>
    </lineage>
</organism>
<dbReference type="OrthoDB" id="291666at2"/>
<protein>
    <recommendedName>
        <fullName evidence="4">Flagellar protein FliL</fullName>
    </recommendedName>
</protein>
<proteinExistence type="predicted"/>
<evidence type="ECO:0000313" key="3">
    <source>
        <dbReference type="Proteomes" id="UP000325286"/>
    </source>
</evidence>
<feature type="transmembrane region" description="Helical" evidence="1">
    <location>
        <begin position="26"/>
        <end position="46"/>
    </location>
</feature>
<evidence type="ECO:0000313" key="2">
    <source>
        <dbReference type="EMBL" id="QEG42883.1"/>
    </source>
</evidence>